<dbReference type="InParanoid" id="A0A0G4GAN6"/>
<feature type="compositionally biased region" description="Low complexity" evidence="4">
    <location>
        <begin position="562"/>
        <end position="575"/>
    </location>
</feature>
<dbReference type="PANTHER" id="PTHR43004:SF19">
    <property type="entry name" value="BINDING MONOOXYGENASE, PUTATIVE (JCVI)-RELATED"/>
    <property type="match status" value="1"/>
</dbReference>
<feature type="region of interest" description="Disordered" evidence="4">
    <location>
        <begin position="553"/>
        <end position="610"/>
    </location>
</feature>
<feature type="compositionally biased region" description="Polar residues" evidence="4">
    <location>
        <begin position="582"/>
        <end position="601"/>
    </location>
</feature>
<name>A0A0G4GAN6_VITBC</name>
<evidence type="ECO:0000259" key="5">
    <source>
        <dbReference type="Pfam" id="PF01494"/>
    </source>
</evidence>
<dbReference type="STRING" id="1169540.A0A0G4GAN6"/>
<dbReference type="VEuPathDB" id="CryptoDB:Vbra_9832"/>
<dbReference type="EMBL" id="CDMY01000603">
    <property type="protein sequence ID" value="CEM25794.1"/>
    <property type="molecule type" value="Genomic_DNA"/>
</dbReference>
<evidence type="ECO:0000313" key="6">
    <source>
        <dbReference type="EMBL" id="CEM25794.1"/>
    </source>
</evidence>
<dbReference type="PRINTS" id="PR00420">
    <property type="entry name" value="RNGMNOXGNASE"/>
</dbReference>
<comment type="cofactor">
    <cofactor evidence="1">
        <name>FAD</name>
        <dbReference type="ChEBI" id="CHEBI:57692"/>
    </cofactor>
</comment>
<sequence>MPAADGVPDLPTLTATDVIIVGGSCSGLVLALELARRGVSFVLLDKSSGPHKGNPDCAEMFGRTICLHSATLDTLERIGMVDQVLACSHMLTAERLVANGKVVTERTFKGSTSQHAEPVVVDQSLVERILIDRINRLGYQQCIKRNVEIDSIHIGEHPDETITVNVRPRPPPDPSQPKGTRDIFRNKFNAKKCAFTGVFLVGCDGVDSTIKKKFAPPRVHHPNQPSGTPGEMEFLVADIRAQWPVPANKKSAQLLLGRNREVVSCVPLGGGNKWRVVAGRRIRPLLTETSFLMDIALPGSVIEEVDWATCVPMCDIFQPTYSWGRVFMCGDAAQMHSPFFDEGINTGIQDASNLAWKLATVVANQADWSLLDTYVTERHQRRKMTSLESYMDAMNGGGLLWNMRTILPTANSQWLGPSLVALQKDRQYPIHRRCVGREQIKGSVPPGSRAPDAKLALVDDNQIRFVRLHQAIARPSHTLLLALRVPAKGEELGTSSLSSASRPKRSWFGGTCYIPPIGLPDPIEQDEIEVSGVLHDLLKLGVKLQTKYYEACRDDATPKTQPSSPITPSRPRTAAAGGGGANSHTSTHHAQSSPTTSNGSDPQRPEHQRPGQELQVLLVFSTGRATLVPMVEGVGRMSTILNAIKKKFKASFEPQECSVDLQLAWDVEGEVLQRYKFNLSPFNAGQPAAFCLIRPDGIIAHHGHPSDASMEAPVIGYFDRYE</sequence>
<dbReference type="Gene3D" id="3.30.70.2450">
    <property type="match status" value="1"/>
</dbReference>
<reference evidence="6 7" key="1">
    <citation type="submission" date="2014-11" db="EMBL/GenBank/DDBJ databases">
        <authorList>
            <person name="Zhu J."/>
            <person name="Qi W."/>
            <person name="Song R."/>
        </authorList>
    </citation>
    <scope>NUCLEOTIDE SEQUENCE [LARGE SCALE GENOMIC DNA]</scope>
</reference>
<dbReference type="AlphaFoldDB" id="A0A0G4GAN6"/>
<protein>
    <recommendedName>
        <fullName evidence="5">FAD-binding domain-containing protein</fullName>
    </recommendedName>
</protein>
<dbReference type="GO" id="GO:0016709">
    <property type="term" value="F:oxidoreductase activity, acting on paired donors, with incorporation or reduction of molecular oxygen, NAD(P)H as one donor, and incorporation of one atom of oxygen"/>
    <property type="evidence" value="ECO:0007669"/>
    <property type="project" value="UniProtKB-ARBA"/>
</dbReference>
<dbReference type="Pfam" id="PF01494">
    <property type="entry name" value="FAD_binding_3"/>
    <property type="match status" value="1"/>
</dbReference>
<evidence type="ECO:0000256" key="4">
    <source>
        <dbReference type="SAM" id="MobiDB-lite"/>
    </source>
</evidence>
<dbReference type="PANTHER" id="PTHR43004">
    <property type="entry name" value="TRK SYSTEM POTASSIUM UPTAKE PROTEIN"/>
    <property type="match status" value="1"/>
</dbReference>
<dbReference type="Gene3D" id="3.50.50.60">
    <property type="entry name" value="FAD/NAD(P)-binding domain"/>
    <property type="match status" value="1"/>
</dbReference>
<evidence type="ECO:0000256" key="3">
    <source>
        <dbReference type="ARBA" id="ARBA00022827"/>
    </source>
</evidence>
<evidence type="ECO:0000256" key="2">
    <source>
        <dbReference type="ARBA" id="ARBA00022630"/>
    </source>
</evidence>
<dbReference type="OrthoDB" id="2690153at2759"/>
<proteinExistence type="predicted"/>
<feature type="region of interest" description="Disordered" evidence="4">
    <location>
        <begin position="162"/>
        <end position="181"/>
    </location>
</feature>
<dbReference type="PhylomeDB" id="A0A0G4GAN6"/>
<gene>
    <name evidence="6" type="ORF">Vbra_9832</name>
</gene>
<keyword evidence="2" id="KW-0285">Flavoprotein</keyword>
<feature type="domain" description="FAD-binding" evidence="5">
    <location>
        <begin position="16"/>
        <end position="382"/>
    </location>
</feature>
<evidence type="ECO:0000313" key="7">
    <source>
        <dbReference type="Proteomes" id="UP000041254"/>
    </source>
</evidence>
<keyword evidence="7" id="KW-1185">Reference proteome</keyword>
<dbReference type="InterPro" id="IPR050641">
    <property type="entry name" value="RIFMO-like"/>
</dbReference>
<organism evidence="6 7">
    <name type="scientific">Vitrella brassicaformis (strain CCMP3155)</name>
    <dbReference type="NCBI Taxonomy" id="1169540"/>
    <lineage>
        <taxon>Eukaryota</taxon>
        <taxon>Sar</taxon>
        <taxon>Alveolata</taxon>
        <taxon>Colpodellida</taxon>
        <taxon>Vitrellaceae</taxon>
        <taxon>Vitrella</taxon>
    </lineage>
</organism>
<dbReference type="SUPFAM" id="SSF51905">
    <property type="entry name" value="FAD/NAD(P)-binding domain"/>
    <property type="match status" value="1"/>
</dbReference>
<dbReference type="Proteomes" id="UP000041254">
    <property type="component" value="Unassembled WGS sequence"/>
</dbReference>
<dbReference type="InterPro" id="IPR036188">
    <property type="entry name" value="FAD/NAD-bd_sf"/>
</dbReference>
<accession>A0A0G4GAN6</accession>
<keyword evidence="3" id="KW-0274">FAD</keyword>
<evidence type="ECO:0000256" key="1">
    <source>
        <dbReference type="ARBA" id="ARBA00001974"/>
    </source>
</evidence>
<dbReference type="GO" id="GO:0071949">
    <property type="term" value="F:FAD binding"/>
    <property type="evidence" value="ECO:0007669"/>
    <property type="project" value="InterPro"/>
</dbReference>
<dbReference type="InterPro" id="IPR002938">
    <property type="entry name" value="FAD-bd"/>
</dbReference>